<evidence type="ECO:0000313" key="3">
    <source>
        <dbReference type="EMBL" id="CAK0831970.1"/>
    </source>
</evidence>
<proteinExistence type="predicted"/>
<comment type="caution">
    <text evidence="3">The sequence shown here is derived from an EMBL/GenBank/DDBJ whole genome shotgun (WGS) entry which is preliminary data.</text>
</comment>
<evidence type="ECO:0000256" key="1">
    <source>
        <dbReference type="SAM" id="Coils"/>
    </source>
</evidence>
<protein>
    <submittedName>
        <fullName evidence="3">Uncharacterized protein</fullName>
    </submittedName>
</protein>
<sequence>MAYGTSDARVSRGAHGVRADADRLVTKLQQQAEVADDRRAEAERALATLLGDGDVAARVGCILLALCQGRACSSRTRWSSKAAQHGPRLENGVLERQLKTGGLKWNINAPAFVPMLADLGMGRAMVGNTRHGMAPEESLWFTEAPVLADELESPGSAQPYVPEHVGQVLGDSITKVDTSAQVSEGLGWTAIAHKQVLEHAAGEDQARPFVRRRERLARASRAAVAELQRLLQEARDRVDSTALDAARGGGGEERAHLGLAAAADDMVAVEMRLADAERMQPRLDGYGLGPRLEDASTTGPGGATRFPGPWAAGFVSGLREAGGDDGFDVERNAADGGSGGPQPGGPHAAAGARARDLSQLFAAFETEIRS</sequence>
<reference evidence="3" key="1">
    <citation type="submission" date="2023-10" db="EMBL/GenBank/DDBJ databases">
        <authorList>
            <person name="Chen Y."/>
            <person name="Shah S."/>
            <person name="Dougan E. K."/>
            <person name="Thang M."/>
            <person name="Chan C."/>
        </authorList>
    </citation>
    <scope>NUCLEOTIDE SEQUENCE [LARGE SCALE GENOMIC DNA]</scope>
</reference>
<organism evidence="3 4">
    <name type="scientific">Prorocentrum cordatum</name>
    <dbReference type="NCBI Taxonomy" id="2364126"/>
    <lineage>
        <taxon>Eukaryota</taxon>
        <taxon>Sar</taxon>
        <taxon>Alveolata</taxon>
        <taxon>Dinophyceae</taxon>
        <taxon>Prorocentrales</taxon>
        <taxon>Prorocentraceae</taxon>
        <taxon>Prorocentrum</taxon>
    </lineage>
</organism>
<feature type="coiled-coil region" evidence="1">
    <location>
        <begin position="213"/>
        <end position="279"/>
    </location>
</feature>
<accession>A0ABN9SJU6</accession>
<gene>
    <name evidence="3" type="ORF">PCOR1329_LOCUS30174</name>
</gene>
<keyword evidence="4" id="KW-1185">Reference proteome</keyword>
<name>A0ABN9SJU6_9DINO</name>
<keyword evidence="1" id="KW-0175">Coiled coil</keyword>
<feature type="region of interest" description="Disordered" evidence="2">
    <location>
        <begin position="322"/>
        <end position="353"/>
    </location>
</feature>
<dbReference type="EMBL" id="CAUYUJ010011536">
    <property type="protein sequence ID" value="CAK0831970.1"/>
    <property type="molecule type" value="Genomic_DNA"/>
</dbReference>
<dbReference type="Proteomes" id="UP001189429">
    <property type="component" value="Unassembled WGS sequence"/>
</dbReference>
<evidence type="ECO:0000313" key="4">
    <source>
        <dbReference type="Proteomes" id="UP001189429"/>
    </source>
</evidence>
<evidence type="ECO:0000256" key="2">
    <source>
        <dbReference type="SAM" id="MobiDB-lite"/>
    </source>
</evidence>